<dbReference type="Gene3D" id="3.60.10.10">
    <property type="entry name" value="Endonuclease/exonuclease/phosphatase"/>
    <property type="match status" value="1"/>
</dbReference>
<reference evidence="1 2" key="2">
    <citation type="submission" date="2017-10" db="EMBL/GenBank/DDBJ databases">
        <title>Extensive intraspecific genome diversity in a model arbuscular mycorrhizal fungus.</title>
        <authorList>
            <person name="Chen E.C.H."/>
            <person name="Morin E."/>
            <person name="Baudet D."/>
            <person name="Noel J."/>
            <person name="Ndikumana S."/>
            <person name="Charron P."/>
            <person name="St-Onge C."/>
            <person name="Giorgi J."/>
            <person name="Grigoriev I.V."/>
            <person name="Roux C."/>
            <person name="Martin F.M."/>
            <person name="Corradi N."/>
        </authorList>
    </citation>
    <scope>NUCLEOTIDE SEQUENCE [LARGE SCALE GENOMIC DNA]</scope>
    <source>
        <strain evidence="1 2">C2</strain>
    </source>
</reference>
<dbReference type="Proteomes" id="UP000233469">
    <property type="component" value="Unassembled WGS sequence"/>
</dbReference>
<dbReference type="SUPFAM" id="SSF56219">
    <property type="entry name" value="DNase I-like"/>
    <property type="match status" value="1"/>
</dbReference>
<organism evidence="1 2">
    <name type="scientific">Rhizophagus irregularis</name>
    <dbReference type="NCBI Taxonomy" id="588596"/>
    <lineage>
        <taxon>Eukaryota</taxon>
        <taxon>Fungi</taxon>
        <taxon>Fungi incertae sedis</taxon>
        <taxon>Mucoromycota</taxon>
        <taxon>Glomeromycotina</taxon>
        <taxon>Glomeromycetes</taxon>
        <taxon>Glomerales</taxon>
        <taxon>Glomeraceae</taxon>
        <taxon>Rhizophagus</taxon>
    </lineage>
</organism>
<reference evidence="1 2" key="1">
    <citation type="submission" date="2016-04" db="EMBL/GenBank/DDBJ databases">
        <title>Genome analyses suggest a sexual origin of heterokaryosis in a supposedly ancient asexual fungus.</title>
        <authorList>
            <person name="Ropars J."/>
            <person name="Sedzielewska K."/>
            <person name="Noel J."/>
            <person name="Charron P."/>
            <person name="Farinelli L."/>
            <person name="Marton T."/>
            <person name="Kruger M."/>
            <person name="Pelin A."/>
            <person name="Brachmann A."/>
            <person name="Corradi N."/>
        </authorList>
    </citation>
    <scope>NUCLEOTIDE SEQUENCE [LARGE SCALE GENOMIC DNA]</scope>
    <source>
        <strain evidence="1 2">C2</strain>
    </source>
</reference>
<sequence length="111" mass="13073">MNEATNLDYEMIILGDFNESANNRKKKRENLLTTTIKQHGLQDIHKCLTTEKDVLDTWRSGEYSFRIDFIFLSEGVFEEIISHEILDIADFKTDHKALTIKIKIKEKLEKR</sequence>
<proteinExistence type="predicted"/>
<evidence type="ECO:0000313" key="1">
    <source>
        <dbReference type="EMBL" id="PKK40994.1"/>
    </source>
</evidence>
<dbReference type="AlphaFoldDB" id="A0A2N1KV40"/>
<gene>
    <name evidence="1" type="ORF">RhiirC2_805125</name>
</gene>
<comment type="caution">
    <text evidence="1">The sequence shown here is derived from an EMBL/GenBank/DDBJ whole genome shotgun (WGS) entry which is preliminary data.</text>
</comment>
<name>A0A2N1KV40_9GLOM</name>
<accession>A0A2N1KV40</accession>
<evidence type="ECO:0008006" key="3">
    <source>
        <dbReference type="Google" id="ProtNLM"/>
    </source>
</evidence>
<dbReference type="EMBL" id="LLXL01010124">
    <property type="protein sequence ID" value="PKK40994.1"/>
    <property type="molecule type" value="Genomic_DNA"/>
</dbReference>
<dbReference type="InterPro" id="IPR036691">
    <property type="entry name" value="Endo/exonu/phosph_ase_sf"/>
</dbReference>
<evidence type="ECO:0000313" key="2">
    <source>
        <dbReference type="Proteomes" id="UP000233469"/>
    </source>
</evidence>
<protein>
    <recommendedName>
        <fullName evidence="3">Endonuclease/exonuclease/phosphatase domain-containing protein</fullName>
    </recommendedName>
</protein>